<feature type="chain" id="PRO_5039107574" evidence="9">
    <location>
        <begin position="20"/>
        <end position="283"/>
    </location>
</feature>
<keyword evidence="6 9" id="KW-0732">Signal</keyword>
<evidence type="ECO:0000256" key="9">
    <source>
        <dbReference type="SAM" id="SignalP"/>
    </source>
</evidence>
<evidence type="ECO:0000256" key="5">
    <source>
        <dbReference type="ARBA" id="ARBA00022592"/>
    </source>
</evidence>
<accession>A0A7X2T9Q2</accession>
<comment type="caution">
    <text evidence="11">The sequence shown here is derived from an EMBL/GenBank/DDBJ whole genome shotgun (WGS) entry which is preliminary data.</text>
</comment>
<keyword evidence="8" id="KW-0449">Lipoprotein</keyword>
<dbReference type="Gene3D" id="3.40.190.10">
    <property type="entry name" value="Periplasmic binding protein-like II"/>
    <property type="match status" value="4"/>
</dbReference>
<dbReference type="Proteomes" id="UP000461754">
    <property type="component" value="Unassembled WGS sequence"/>
</dbReference>
<comment type="function">
    <text evidence="1">Part of the ABC transporter complex PstSACB involved in phosphate import.</text>
</comment>
<evidence type="ECO:0000256" key="6">
    <source>
        <dbReference type="ARBA" id="ARBA00022729"/>
    </source>
</evidence>
<dbReference type="Pfam" id="PF12849">
    <property type="entry name" value="PBP_like_2"/>
    <property type="match status" value="2"/>
</dbReference>
<feature type="domain" description="PBP" evidence="10">
    <location>
        <begin position="26"/>
        <end position="146"/>
    </location>
</feature>
<evidence type="ECO:0000256" key="1">
    <source>
        <dbReference type="ARBA" id="ARBA00002841"/>
    </source>
</evidence>
<dbReference type="InterPro" id="IPR050811">
    <property type="entry name" value="Phosphate_ABC_transporter"/>
</dbReference>
<dbReference type="AlphaFoldDB" id="A0A7X2T9Q2"/>
<comment type="subunit">
    <text evidence="4">The complex is composed of two ATP-binding proteins (PstB), two transmembrane proteins (PstC and PstA) and a solute-binding protein (PstS).</text>
</comment>
<feature type="signal peptide" evidence="9">
    <location>
        <begin position="1"/>
        <end position="19"/>
    </location>
</feature>
<keyword evidence="5" id="KW-0813">Transport</keyword>
<feature type="domain" description="PBP" evidence="10">
    <location>
        <begin position="166"/>
        <end position="281"/>
    </location>
</feature>
<keyword evidence="12" id="KW-1185">Reference proteome</keyword>
<sequence length="283" mass="29559">MKKKILMVLAAFVAAVTFAGCGSSGGGTINVVSREDGSGTRGAFIELTGVQEEKNGQKVDKTTDKATISNSTEVVMSTVKGDTNAIGYVSLGSLSKDVKAVKVEGVAPSVKTVTDGSYKIQRPFNIMTKGEASGVAQDFINYIMSSDGQNVIEKNGYVKVSTNGAYSGTKPSGKITVGGSSSVTPVMEKLKEAYEKVNPNATIEVQESDSTTGVSNAAKGTLDIGMASRDLQGSETSEGLKVTKIAKDGIAVIVNKDNSVDNLTLKQIKNIYTGKTTSWSDVK</sequence>
<dbReference type="PANTHER" id="PTHR30570:SF1">
    <property type="entry name" value="PHOSPHATE-BINDING PROTEIN PSTS"/>
    <property type="match status" value="1"/>
</dbReference>
<dbReference type="EMBL" id="VUMO01000002">
    <property type="protein sequence ID" value="MSS19285.1"/>
    <property type="molecule type" value="Genomic_DNA"/>
</dbReference>
<comment type="similarity">
    <text evidence="3">Belongs to the PstS family.</text>
</comment>
<keyword evidence="5" id="KW-0592">Phosphate transport</keyword>
<gene>
    <name evidence="11" type="ORF">FYJ52_02515</name>
</gene>
<evidence type="ECO:0000256" key="2">
    <source>
        <dbReference type="ARBA" id="ARBA00004193"/>
    </source>
</evidence>
<dbReference type="PROSITE" id="PS51257">
    <property type="entry name" value="PROKAR_LIPOPROTEIN"/>
    <property type="match status" value="1"/>
</dbReference>
<name>A0A7X2T9Q2_9FIRM</name>
<evidence type="ECO:0000256" key="7">
    <source>
        <dbReference type="ARBA" id="ARBA00023139"/>
    </source>
</evidence>
<evidence type="ECO:0000256" key="4">
    <source>
        <dbReference type="ARBA" id="ARBA00011529"/>
    </source>
</evidence>
<evidence type="ECO:0000313" key="12">
    <source>
        <dbReference type="Proteomes" id="UP000461754"/>
    </source>
</evidence>
<protein>
    <submittedName>
        <fullName evidence="11">Phosphate ABC transporter substrate-binding protein</fullName>
    </submittedName>
</protein>
<keyword evidence="7" id="KW-0564">Palmitate</keyword>
<proteinExistence type="inferred from homology"/>
<evidence type="ECO:0000259" key="10">
    <source>
        <dbReference type="Pfam" id="PF12849"/>
    </source>
</evidence>
<evidence type="ECO:0000313" key="11">
    <source>
        <dbReference type="EMBL" id="MSS19285.1"/>
    </source>
</evidence>
<dbReference type="GO" id="GO:0006817">
    <property type="term" value="P:phosphate ion transport"/>
    <property type="evidence" value="ECO:0007669"/>
    <property type="project" value="UniProtKB-KW"/>
</dbReference>
<comment type="subcellular location">
    <subcellularLocation>
        <location evidence="2">Cell membrane</location>
        <topology evidence="2">Lipid-anchor</topology>
    </subcellularLocation>
</comment>
<reference evidence="11 12" key="1">
    <citation type="submission" date="2019-08" db="EMBL/GenBank/DDBJ databases">
        <title>In-depth cultivation of the pig gut microbiome towards novel bacterial diversity and tailored functional studies.</title>
        <authorList>
            <person name="Wylensek D."/>
            <person name="Hitch T.C.A."/>
            <person name="Clavel T."/>
        </authorList>
    </citation>
    <scope>NUCLEOTIDE SEQUENCE [LARGE SCALE GENOMIC DNA]</scope>
    <source>
        <strain evidence="11 12">RF-744-FAT-4</strain>
    </source>
</reference>
<dbReference type="SUPFAM" id="SSF53850">
    <property type="entry name" value="Periplasmic binding protein-like II"/>
    <property type="match status" value="2"/>
</dbReference>
<organism evidence="11 12">
    <name type="scientific">Pseudoramibacter porci</name>
    <dbReference type="NCBI Taxonomy" id="2606631"/>
    <lineage>
        <taxon>Bacteria</taxon>
        <taxon>Bacillati</taxon>
        <taxon>Bacillota</taxon>
        <taxon>Clostridia</taxon>
        <taxon>Eubacteriales</taxon>
        <taxon>Eubacteriaceae</taxon>
        <taxon>Pseudoramibacter</taxon>
    </lineage>
</organism>
<evidence type="ECO:0000256" key="3">
    <source>
        <dbReference type="ARBA" id="ARBA00008725"/>
    </source>
</evidence>
<dbReference type="GO" id="GO:0005886">
    <property type="term" value="C:plasma membrane"/>
    <property type="evidence" value="ECO:0007669"/>
    <property type="project" value="UniProtKB-SubCell"/>
</dbReference>
<dbReference type="RefSeq" id="WP_154575683.1">
    <property type="nucleotide sequence ID" value="NZ_VUMO01000002.1"/>
</dbReference>
<dbReference type="PANTHER" id="PTHR30570">
    <property type="entry name" value="PERIPLASMIC PHOSPHATE BINDING COMPONENT OF PHOSPHATE ABC TRANSPORTER"/>
    <property type="match status" value="1"/>
</dbReference>
<dbReference type="InterPro" id="IPR024370">
    <property type="entry name" value="PBP_domain"/>
</dbReference>
<evidence type="ECO:0000256" key="8">
    <source>
        <dbReference type="ARBA" id="ARBA00023288"/>
    </source>
</evidence>